<comment type="similarity">
    <text evidence="6">Belongs to the class I-like SAM-binding methyltransferase superfamily. Cation-dependent O-methyltransferase family.</text>
</comment>
<evidence type="ECO:0000313" key="7">
    <source>
        <dbReference type="EMBL" id="KAJ5396667.1"/>
    </source>
</evidence>
<evidence type="ECO:0000256" key="3">
    <source>
        <dbReference type="ARBA" id="ARBA00022679"/>
    </source>
</evidence>
<dbReference type="GO" id="GO:0032259">
    <property type="term" value="P:methylation"/>
    <property type="evidence" value="ECO:0007669"/>
    <property type="project" value="UniProtKB-KW"/>
</dbReference>
<organism evidence="7 8">
    <name type="scientific">Penicillium cosmopolitanum</name>
    <dbReference type="NCBI Taxonomy" id="1131564"/>
    <lineage>
        <taxon>Eukaryota</taxon>
        <taxon>Fungi</taxon>
        <taxon>Dikarya</taxon>
        <taxon>Ascomycota</taxon>
        <taxon>Pezizomycotina</taxon>
        <taxon>Eurotiomycetes</taxon>
        <taxon>Eurotiomycetidae</taxon>
        <taxon>Eurotiales</taxon>
        <taxon>Aspergillaceae</taxon>
        <taxon>Penicillium</taxon>
    </lineage>
</organism>
<dbReference type="GeneID" id="81368397"/>
<dbReference type="SUPFAM" id="SSF53335">
    <property type="entry name" value="S-adenosyl-L-methionine-dependent methyltransferases"/>
    <property type="match status" value="1"/>
</dbReference>
<dbReference type="InterPro" id="IPR002935">
    <property type="entry name" value="SAM_O-MeTrfase"/>
</dbReference>
<evidence type="ECO:0000313" key="8">
    <source>
        <dbReference type="Proteomes" id="UP001147747"/>
    </source>
</evidence>
<dbReference type="Proteomes" id="UP001147747">
    <property type="component" value="Unassembled WGS sequence"/>
</dbReference>
<dbReference type="OrthoDB" id="186626at2759"/>
<evidence type="ECO:0000256" key="6">
    <source>
        <dbReference type="ARBA" id="ARBA00023453"/>
    </source>
</evidence>
<protein>
    <recommendedName>
        <fullName evidence="1">catechol O-methyltransferase</fullName>
        <ecNumber evidence="1">2.1.1.6</ecNumber>
    </recommendedName>
</protein>
<dbReference type="GO" id="GO:0008171">
    <property type="term" value="F:O-methyltransferase activity"/>
    <property type="evidence" value="ECO:0007669"/>
    <property type="project" value="InterPro"/>
</dbReference>
<reference evidence="7" key="1">
    <citation type="submission" date="2022-12" db="EMBL/GenBank/DDBJ databases">
        <authorList>
            <person name="Petersen C."/>
        </authorList>
    </citation>
    <scope>NUCLEOTIDE SEQUENCE</scope>
    <source>
        <strain evidence="7">IBT 29677</strain>
    </source>
</reference>
<dbReference type="GO" id="GO:0006584">
    <property type="term" value="P:catecholamine metabolic process"/>
    <property type="evidence" value="ECO:0007669"/>
    <property type="project" value="UniProtKB-KW"/>
</dbReference>
<keyword evidence="4" id="KW-0949">S-adenosyl-L-methionine</keyword>
<dbReference type="Gene3D" id="3.40.50.150">
    <property type="entry name" value="Vaccinia Virus protein VP39"/>
    <property type="match status" value="1"/>
</dbReference>
<dbReference type="EMBL" id="JAPZBU010000006">
    <property type="protein sequence ID" value="KAJ5396667.1"/>
    <property type="molecule type" value="Genomic_DNA"/>
</dbReference>
<dbReference type="RefSeq" id="XP_056488719.1">
    <property type="nucleotide sequence ID" value="XM_056629417.1"/>
</dbReference>
<dbReference type="AlphaFoldDB" id="A0A9W9W1A8"/>
<dbReference type="EC" id="2.1.1.6" evidence="1"/>
<proteinExistence type="inferred from homology"/>
<reference evidence="7" key="2">
    <citation type="journal article" date="2023" name="IMA Fungus">
        <title>Comparative genomic study of the Penicillium genus elucidates a diverse pangenome and 15 lateral gene transfer events.</title>
        <authorList>
            <person name="Petersen C."/>
            <person name="Sorensen T."/>
            <person name="Nielsen M.R."/>
            <person name="Sondergaard T.E."/>
            <person name="Sorensen J.L."/>
            <person name="Fitzpatrick D.A."/>
            <person name="Frisvad J.C."/>
            <person name="Nielsen K.L."/>
        </authorList>
    </citation>
    <scope>NUCLEOTIDE SEQUENCE</scope>
    <source>
        <strain evidence="7">IBT 29677</strain>
    </source>
</reference>
<comment type="caution">
    <text evidence="7">The sequence shown here is derived from an EMBL/GenBank/DDBJ whole genome shotgun (WGS) entry which is preliminary data.</text>
</comment>
<keyword evidence="8" id="KW-1185">Reference proteome</keyword>
<evidence type="ECO:0000256" key="4">
    <source>
        <dbReference type="ARBA" id="ARBA00022691"/>
    </source>
</evidence>
<dbReference type="PANTHER" id="PTHR43836:SF2">
    <property type="entry name" value="CATECHOL O-METHYLTRANSFERASE 1-RELATED"/>
    <property type="match status" value="1"/>
</dbReference>
<evidence type="ECO:0000256" key="1">
    <source>
        <dbReference type="ARBA" id="ARBA00012880"/>
    </source>
</evidence>
<gene>
    <name evidence="7" type="ORF">N7509_004780</name>
</gene>
<dbReference type="PROSITE" id="PS51682">
    <property type="entry name" value="SAM_OMT_I"/>
    <property type="match status" value="1"/>
</dbReference>
<dbReference type="PANTHER" id="PTHR43836">
    <property type="entry name" value="CATECHOL O-METHYLTRANSFERASE 1-RELATED"/>
    <property type="match status" value="1"/>
</dbReference>
<accession>A0A9W9W1A8</accession>
<keyword evidence="2" id="KW-0489">Methyltransferase</keyword>
<name>A0A9W9W1A8_9EURO</name>
<keyword evidence="5" id="KW-0128">Catecholamine metabolism</keyword>
<dbReference type="Pfam" id="PF01596">
    <property type="entry name" value="Methyltransf_3"/>
    <property type="match status" value="1"/>
</dbReference>
<dbReference type="InterPro" id="IPR029063">
    <property type="entry name" value="SAM-dependent_MTases_sf"/>
</dbReference>
<evidence type="ECO:0000256" key="5">
    <source>
        <dbReference type="ARBA" id="ARBA00022939"/>
    </source>
</evidence>
<keyword evidence="3" id="KW-0808">Transferase</keyword>
<sequence>MSNRPHAPPPHIIALDGREVDLLHWMYARSDIKQIRGNPEKVIAAIDEYHDKHNKLMNIGDVKGPTILDIIAQRKPSLMIELGGYVGYSAVLFGNALKAHGGKLLSIEVNPEMAAVANQLVELAGLREHVQIMVGASNVVLEELVREEKQINEVELIFLDHWQKLYLPDLWLLEDLGVIVPGRTMLIADNVIMPGAPDYLEWVKATPDEKKKLLEKADVGGRRPKPELIYETVVPEFDTDFGKDGLAITKVL</sequence>
<evidence type="ECO:0000256" key="2">
    <source>
        <dbReference type="ARBA" id="ARBA00022603"/>
    </source>
</evidence>